<organism evidence="1 2">
    <name type="scientific">Spinacia oleracea</name>
    <name type="common">Spinach</name>
    <dbReference type="NCBI Taxonomy" id="3562"/>
    <lineage>
        <taxon>Eukaryota</taxon>
        <taxon>Viridiplantae</taxon>
        <taxon>Streptophyta</taxon>
        <taxon>Embryophyta</taxon>
        <taxon>Tracheophyta</taxon>
        <taxon>Spermatophyta</taxon>
        <taxon>Magnoliopsida</taxon>
        <taxon>eudicotyledons</taxon>
        <taxon>Gunneridae</taxon>
        <taxon>Pentapetalae</taxon>
        <taxon>Caryophyllales</taxon>
        <taxon>Chenopodiaceae</taxon>
        <taxon>Chenopodioideae</taxon>
        <taxon>Anserineae</taxon>
        <taxon>Spinacia</taxon>
    </lineage>
</organism>
<reference evidence="1" key="1">
    <citation type="journal article" date="2021" name="Nat. Commun.">
        <title>Genomic analyses provide insights into spinach domestication and the genetic basis of agronomic traits.</title>
        <authorList>
            <person name="Cai X."/>
            <person name="Sun X."/>
            <person name="Xu C."/>
            <person name="Sun H."/>
            <person name="Wang X."/>
            <person name="Ge C."/>
            <person name="Zhang Z."/>
            <person name="Wang Q."/>
            <person name="Fei Z."/>
            <person name="Jiao C."/>
            <person name="Wang Q."/>
        </authorList>
    </citation>
    <scope>NUCLEOTIDE SEQUENCE [LARGE SCALE GENOMIC DNA]</scope>
    <source>
        <strain evidence="1">cv. Varoflay</strain>
    </source>
</reference>
<evidence type="ECO:0000313" key="2">
    <source>
        <dbReference type="RefSeq" id="XP_056687803.1"/>
    </source>
</evidence>
<protein>
    <recommendedName>
        <fullName evidence="3">Aminotransferase-like plant mobile domain-containing protein</fullName>
    </recommendedName>
</protein>
<reference evidence="2" key="2">
    <citation type="submission" date="2025-08" db="UniProtKB">
        <authorList>
            <consortium name="RefSeq"/>
        </authorList>
    </citation>
    <scope>IDENTIFICATION</scope>
    <source>
        <tissue evidence="2">Leaf</tissue>
    </source>
</reference>
<dbReference type="Proteomes" id="UP000813463">
    <property type="component" value="Chromosome 1"/>
</dbReference>
<gene>
    <name evidence="2" type="primary">LOC130462864</name>
</gene>
<dbReference type="GeneID" id="130462864"/>
<accession>A0ABM3QWS3</accession>
<dbReference type="RefSeq" id="XP_056687803.1">
    <property type="nucleotide sequence ID" value="XM_056831825.1"/>
</dbReference>
<dbReference type="PANTHER" id="PTHR11439">
    <property type="entry name" value="GAG-POL-RELATED RETROTRANSPOSON"/>
    <property type="match status" value="1"/>
</dbReference>
<keyword evidence="1" id="KW-1185">Reference proteome</keyword>
<evidence type="ECO:0008006" key="3">
    <source>
        <dbReference type="Google" id="ProtNLM"/>
    </source>
</evidence>
<evidence type="ECO:0000313" key="1">
    <source>
        <dbReference type="Proteomes" id="UP000813463"/>
    </source>
</evidence>
<name>A0ABM3QWS3_SPIOL</name>
<proteinExistence type="predicted"/>
<sequence length="229" mass="26377">MFYCPFLFLQLWAFEHLPWLAPRKGQRPLEFPAGRRWGWKKKLTVRPPPDTVWDLIRDGNPEHVVWTPWLSFRGTHASVRDSYALSQMRVLFVGRRDPVWYLGERVRMQTVGAFSVPRPPPATMLSTRSIGESWRVHSRTGVPATELVIEGASYYQFIQDSLRLPKPVADWGGCTDTRRSTSGYCVYSGDNMISWSSKRQPTLSKLSLVMMLSIEELQMRSLNLVGFVI</sequence>